<dbReference type="InterPro" id="IPR003514">
    <property type="entry name" value="Microviridae_protein_F"/>
</dbReference>
<dbReference type="Pfam" id="PF02305">
    <property type="entry name" value="Phage_F"/>
    <property type="match status" value="1"/>
</dbReference>
<dbReference type="GO" id="GO:0039615">
    <property type="term" value="C:T=1 icosahedral viral capsid"/>
    <property type="evidence" value="ECO:0007669"/>
    <property type="project" value="UniProtKB-KW"/>
</dbReference>
<comment type="similarity">
    <text evidence="2">Belongs to the microviridae F protein family.</text>
</comment>
<dbReference type="SUPFAM" id="SSF88645">
    <property type="entry name" value="ssDNA viruses"/>
    <property type="match status" value="1"/>
</dbReference>
<reference evidence="6" key="1">
    <citation type="submission" date="2022-02" db="EMBL/GenBank/DDBJ databases">
        <title>Towards deciphering the DNA virus diversity associated with rodent species in the families Cricetidae and Heteromyidae.</title>
        <authorList>
            <person name="Lund M."/>
            <person name="Larsen B.B."/>
            <person name="Gryseels S."/>
            <person name="Kraberger S."/>
            <person name="Rowsey D.M."/>
            <person name="Steger L."/>
            <person name="Yule K.M."/>
            <person name="Upham N.S."/>
            <person name="Worobey M."/>
            <person name="Van Doorslaer K."/>
            <person name="Varsani A."/>
        </authorList>
    </citation>
    <scope>NUCLEOTIDE SEQUENCE</scope>
    <source>
        <strain evidence="6">UA08Rod_6476</strain>
    </source>
</reference>
<evidence type="ECO:0000256" key="4">
    <source>
        <dbReference type="ARBA" id="ARBA00022561"/>
    </source>
</evidence>
<evidence type="ECO:0000256" key="2">
    <source>
        <dbReference type="ARBA" id="ARBA00009963"/>
    </source>
</evidence>
<protein>
    <submittedName>
        <fullName evidence="6">Major capsid protein</fullName>
    </submittedName>
</protein>
<keyword evidence="3" id="KW-1140">T=1 icosahedral capsid protein</keyword>
<dbReference type="InterPro" id="IPR016184">
    <property type="entry name" value="Capsid/spike_ssDNA_virus"/>
</dbReference>
<evidence type="ECO:0000256" key="3">
    <source>
        <dbReference type="ARBA" id="ARBA00022431"/>
    </source>
</evidence>
<dbReference type="GO" id="GO:0005198">
    <property type="term" value="F:structural molecule activity"/>
    <property type="evidence" value="ECO:0007669"/>
    <property type="project" value="InterPro"/>
</dbReference>
<evidence type="ECO:0000256" key="5">
    <source>
        <dbReference type="ARBA" id="ARBA00022844"/>
    </source>
</evidence>
<dbReference type="EMBL" id="OM869508">
    <property type="protein sequence ID" value="UPW40856.1"/>
    <property type="molecule type" value="Genomic_DNA"/>
</dbReference>
<dbReference type="Gene3D" id="2.60.169.10">
    <property type="entry name" value="Microviridae F protein"/>
    <property type="match status" value="2"/>
</dbReference>
<accession>A0A976R563</accession>
<evidence type="ECO:0000313" key="6">
    <source>
        <dbReference type="EMBL" id="UPW40856.1"/>
    </source>
</evidence>
<organism evidence="6">
    <name type="scientific">Sigmofec virus UA08Rod_6476</name>
    <dbReference type="NCBI Taxonomy" id="2929231"/>
    <lineage>
        <taxon>Viruses</taxon>
        <taxon>Monodnaviria</taxon>
        <taxon>Sangervirae</taxon>
        <taxon>Phixviricota</taxon>
        <taxon>Malgrandaviricetes</taxon>
        <taxon>Petitvirales</taxon>
        <taxon>Microviridae</taxon>
    </lineage>
</organism>
<evidence type="ECO:0000256" key="1">
    <source>
        <dbReference type="ARBA" id="ARBA00004328"/>
    </source>
</evidence>
<dbReference type="InterPro" id="IPR037002">
    <property type="entry name" value="Microviridae_protein_F_sf"/>
</dbReference>
<comment type="subcellular location">
    <subcellularLocation>
        <location evidence="1">Virion</location>
    </subcellularLocation>
</comment>
<keyword evidence="4" id="KW-0167">Capsid protein</keyword>
<sequence>MSQFSFATVPTISVPRHAFDMGHTVTTSLKVGKLTPIDVMEVIPGDTFKIKCKWLARLTSAYLAPVMDNAFLDTFHFWVPLRLLYTEYESVFGNPSLDAYEDNGLGSFPTFPGSITIPEKTVGDYLGLATKVALPRKLSLMKYRAFALVYDNYFRNENVTQPMRVQRGEYVASEAPNNNPWSPSNYTGQLPNITKLADYFTSCLPAPQKGKAVDVLASGQAPLTASVDLNGIPVDISSPAPGGSGLPGVNYFRPFIGGANGGNIPVPALFGPGATSGVPYNKLSSFSTSASLSSGSPAYLSLEASTTTTSPTPIDGYATISSFNVNDLRFAVQYQKMLEKDARGGSRYFSYLTAHYGVRVPFISIGVPEYLGGAHTPLALQQVAQTAPDFNEDTGAGVGTLAAFSQTTGHSRFTKGFYEHGYILTCAAVRYHHTYQQGIDRSWFRSKREDFYDPLFATLGEQPVFKAQLYAAGQSGVDIWDSAPFGYQEYGAEYRYMPSIVTGEARSNALNSFDVYHFADNYANAPSLNSQFIDETDTFFRRTTRIYDHSTVDDFIVQFYFSGYAYRAMPVRSIPSLLDHH</sequence>
<proteinExistence type="inferred from homology"/>
<keyword evidence="5" id="KW-0946">Virion</keyword>
<name>A0A976R563_9VIRU</name>